<dbReference type="Pfam" id="PF10165">
    <property type="entry name" value="Ric8"/>
    <property type="match status" value="1"/>
</dbReference>
<organism evidence="6">
    <name type="scientific">Hydra vulgaris</name>
    <name type="common">Hydra</name>
    <name type="synonym">Hydra attenuata</name>
    <dbReference type="NCBI Taxonomy" id="6087"/>
    <lineage>
        <taxon>Eukaryota</taxon>
        <taxon>Metazoa</taxon>
        <taxon>Cnidaria</taxon>
        <taxon>Hydrozoa</taxon>
        <taxon>Hydroidolina</taxon>
        <taxon>Anthoathecata</taxon>
        <taxon>Aplanulata</taxon>
        <taxon>Hydridae</taxon>
        <taxon>Hydra</taxon>
    </lineage>
</organism>
<proteinExistence type="evidence at transcript level"/>
<dbReference type="PRINTS" id="PR01802">
    <property type="entry name" value="SYNEMBRYN"/>
</dbReference>
<evidence type="ECO:0000256" key="4">
    <source>
        <dbReference type="ARBA" id="ARBA00022658"/>
    </source>
</evidence>
<dbReference type="GO" id="GO:0005938">
    <property type="term" value="C:cell cortex"/>
    <property type="evidence" value="ECO:0007669"/>
    <property type="project" value="UniProtKB-SubCell"/>
</dbReference>
<evidence type="ECO:0000256" key="3">
    <source>
        <dbReference type="ARBA" id="ARBA00022490"/>
    </source>
</evidence>
<dbReference type="InterPro" id="IPR008376">
    <property type="entry name" value="Chaperone_Ric-8_A/B"/>
</dbReference>
<dbReference type="GO" id="GO:0001965">
    <property type="term" value="F:G-protein alpha-subunit binding"/>
    <property type="evidence" value="ECO:0007669"/>
    <property type="project" value="TreeGrafter"/>
</dbReference>
<reference evidence="6" key="1">
    <citation type="journal article" date="2013" name="Genome Biol. Evol.">
        <title>Punctuated emergences of genetic and phenotypic innovations in eumetazoan, bilaterian, euteleostome, and hominidae ancestors.</title>
        <authorList>
            <person name="Wenger Y."/>
            <person name="Galliot B."/>
        </authorList>
    </citation>
    <scope>NUCLEOTIDE SEQUENCE</scope>
    <source>
        <tissue evidence="6">Whole animals</tissue>
    </source>
</reference>
<evidence type="ECO:0000256" key="1">
    <source>
        <dbReference type="ARBA" id="ARBA00004544"/>
    </source>
</evidence>
<dbReference type="PANTHER" id="PTHR12425">
    <property type="entry name" value="SYNEMBRYN"/>
    <property type="match status" value="1"/>
</dbReference>
<dbReference type="PANTHER" id="PTHR12425:SF5">
    <property type="entry name" value="SYNEMBRYN"/>
    <property type="match status" value="1"/>
</dbReference>
<evidence type="ECO:0000313" key="6">
    <source>
        <dbReference type="EMBL" id="CDG67161.1"/>
    </source>
</evidence>
<gene>
    <name evidence="6" type="primary">RIC8A</name>
</gene>
<feature type="non-terminal residue" evidence="6">
    <location>
        <position position="1"/>
    </location>
</feature>
<dbReference type="AlphaFoldDB" id="T2M536"/>
<evidence type="ECO:0000256" key="5">
    <source>
        <dbReference type="ARBA" id="ARBA00023186"/>
    </source>
</evidence>
<keyword evidence="4" id="KW-0344">Guanine-nucleotide releasing factor</keyword>
<dbReference type="OrthoDB" id="5585685at2759"/>
<dbReference type="GO" id="GO:0005085">
    <property type="term" value="F:guanyl-nucleotide exchange factor activity"/>
    <property type="evidence" value="ECO:0007669"/>
    <property type="project" value="UniProtKB-KW"/>
</dbReference>
<accession>T2M536</accession>
<comment type="similarity">
    <text evidence="2">Belongs to the synembryn family.</text>
</comment>
<sequence>FCSFFFRNNFCIMELLDALSNFSENKQSEEHAAVCEKSLICFIKNNENSFTFTDYPCEVYDKVICHLFTFISSRHRFMPISLEVLRLLSRDKTIVTTLNNVESYLEICIESLNSPELIESGKVEVLKCLCNWVYHSNIVRSFFVAHQLSQRVIEDTSKCSFLCPLTFYYVRILFLMSALEPNERVTMLEHNIINVLCAIGNQVFDGDKSSLDIACQNVLAEIFKALFNVTCKLTRSATEKIINACSDLVTLLCNLFTKFPPALYDDTVDLLSHSVHLLVNMPQQSLCHLYYSATKKTAPEKVFCKYNMEVIFVLLNTLDSRIQLKNYKTMCDKSLPIFTAFCYICRINPIIRKYLKKLVLPPLKVSDIRPEQNKDLRGRIVALMTTFNVPLKNMAADFLFVLCKENNVRLIRYAGYGNSAGYLASRGLLAPGFGKVEGEYSEDELSDFDDEDEVDIMTGATRPDLSDDQDFSKLSDSEKEAEANKLVNMIEKLQSMNVVVPMSINKDGKMAELNMGNLR</sequence>
<dbReference type="InterPro" id="IPR019318">
    <property type="entry name" value="Gua_nucleotide_exch_fac_Ric8"/>
</dbReference>
<comment type="subcellular location">
    <subcellularLocation>
        <location evidence="1">Cytoplasm</location>
        <location evidence="1">Cell cortex</location>
    </subcellularLocation>
</comment>
<keyword evidence="3" id="KW-0963">Cytoplasm</keyword>
<dbReference type="GO" id="GO:0007186">
    <property type="term" value="P:G protein-coupled receptor signaling pathway"/>
    <property type="evidence" value="ECO:0007669"/>
    <property type="project" value="TreeGrafter"/>
</dbReference>
<evidence type="ECO:0000256" key="2">
    <source>
        <dbReference type="ARBA" id="ARBA00009049"/>
    </source>
</evidence>
<name>T2M536_HYDVU</name>
<keyword evidence="5" id="KW-0143">Chaperone</keyword>
<protein>
    <submittedName>
        <fullName evidence="6">Synembryn-A</fullName>
    </submittedName>
</protein>
<dbReference type="EMBL" id="HAAD01000929">
    <property type="protein sequence ID" value="CDG67161.1"/>
    <property type="molecule type" value="mRNA"/>
</dbReference>